<organism evidence="2 3">
    <name type="scientific">Aspergillus mulundensis</name>
    <dbReference type="NCBI Taxonomy" id="1810919"/>
    <lineage>
        <taxon>Eukaryota</taxon>
        <taxon>Fungi</taxon>
        <taxon>Dikarya</taxon>
        <taxon>Ascomycota</taxon>
        <taxon>Pezizomycotina</taxon>
        <taxon>Eurotiomycetes</taxon>
        <taxon>Eurotiomycetidae</taxon>
        <taxon>Eurotiales</taxon>
        <taxon>Aspergillaceae</taxon>
        <taxon>Aspergillus</taxon>
        <taxon>Aspergillus subgen. Nidulantes</taxon>
    </lineage>
</organism>
<dbReference type="AlphaFoldDB" id="A0A3D8SIQ6"/>
<dbReference type="Gene3D" id="1.10.840.10">
    <property type="entry name" value="Ras guanine-nucleotide exchange factors catalytic domain"/>
    <property type="match status" value="1"/>
</dbReference>
<accession>A0A3D8SIQ6</accession>
<dbReference type="EMBL" id="PVWQ01000003">
    <property type="protein sequence ID" value="RDW86210.1"/>
    <property type="molecule type" value="Genomic_DNA"/>
</dbReference>
<name>A0A3D8SIQ6_9EURO</name>
<dbReference type="InterPro" id="IPR001895">
    <property type="entry name" value="RASGEF_cat_dom"/>
</dbReference>
<dbReference type="STRING" id="1810919.A0A3D8SIQ6"/>
<dbReference type="Pfam" id="PF00617">
    <property type="entry name" value="RasGEF"/>
    <property type="match status" value="1"/>
</dbReference>
<protein>
    <recommendedName>
        <fullName evidence="1">Ras-GEF domain-containing protein</fullName>
    </recommendedName>
</protein>
<comment type="caution">
    <text evidence="2">The sequence shown here is derived from an EMBL/GenBank/DDBJ whole genome shotgun (WGS) entry which is preliminary data.</text>
</comment>
<reference evidence="2 3" key="1">
    <citation type="journal article" date="2018" name="IMA Fungus">
        <title>IMA Genome-F 9: Draft genome sequence of Annulohypoxylon stygium, Aspergillus mulundensis, Berkeleyomyces basicola (syn. Thielaviopsis basicola), Ceratocystis smalleyi, two Cercospora beticola strains, Coleophoma cylindrospora, Fusarium fracticaudum, Phialophora cf. hyalina, and Morchella septimelata.</title>
        <authorList>
            <person name="Wingfield B.D."/>
            <person name="Bills G.F."/>
            <person name="Dong Y."/>
            <person name="Huang W."/>
            <person name="Nel W.J."/>
            <person name="Swalarsk-Parry B.S."/>
            <person name="Vaghefi N."/>
            <person name="Wilken P.M."/>
            <person name="An Z."/>
            <person name="de Beer Z.W."/>
            <person name="De Vos L."/>
            <person name="Chen L."/>
            <person name="Duong T.A."/>
            <person name="Gao Y."/>
            <person name="Hammerbacher A."/>
            <person name="Kikkert J.R."/>
            <person name="Li Y."/>
            <person name="Li H."/>
            <person name="Li K."/>
            <person name="Li Q."/>
            <person name="Liu X."/>
            <person name="Ma X."/>
            <person name="Naidoo K."/>
            <person name="Pethybridge S.J."/>
            <person name="Sun J."/>
            <person name="Steenkamp E.T."/>
            <person name="van der Nest M.A."/>
            <person name="van Wyk S."/>
            <person name="Wingfield M.J."/>
            <person name="Xiong C."/>
            <person name="Yue Q."/>
            <person name="Zhang X."/>
        </authorList>
    </citation>
    <scope>NUCLEOTIDE SEQUENCE [LARGE SCALE GENOMIC DNA]</scope>
    <source>
        <strain evidence="2 3">DSM 5745</strain>
    </source>
</reference>
<evidence type="ECO:0000313" key="2">
    <source>
        <dbReference type="EMBL" id="RDW86210.1"/>
    </source>
</evidence>
<sequence>MSQYVTYSFAGDSSGAESYMFGQPTYPSVFRASEERPHFNILYRWWEDEATAALWTFDVDVVKRVIRYGLFCDEQVARMALHTRPPPTVDDFLAGLLRPEELPLYANCSHTQKVDTMFYRSKPTAPPLILWSWLPARLDCDSDCLGIAKAIDSESHLHFNRITFDELIRFSLGYSARRVEWFLQQHTCFYAHLLDHFHAFPEQIGKYAEVEQHLRTRSPFAHRAMARALQDSGLAIDLPSLTPGFGFFAGPIQRLFKELQPNLALILKVLGVLGVRFERFYSHAPEMNWSKSFSITFSFLEDIAGSDSPMDLAHSLFNSDKRDFAALTEEGYFNHSVANRLSDRWYSLSTEVWECCKALPETIGYVQESLQPLMACRNYHSLTAILSGLHKYSVSAASLRTDSGMTILSLIELVPLEMLFLLDPSQNYTPYRDHYQRAPGIPFIVPHLYEYQEHGETVLQYFHEQLSAVLQPI</sequence>
<feature type="domain" description="Ras-GEF" evidence="1">
    <location>
        <begin position="371"/>
        <end position="448"/>
    </location>
</feature>
<gene>
    <name evidence="2" type="ORF">DSM5745_02852</name>
</gene>
<dbReference type="Proteomes" id="UP000256690">
    <property type="component" value="Unassembled WGS sequence"/>
</dbReference>
<proteinExistence type="predicted"/>
<evidence type="ECO:0000259" key="1">
    <source>
        <dbReference type="Pfam" id="PF00617"/>
    </source>
</evidence>
<keyword evidence="3" id="KW-1185">Reference proteome</keyword>
<dbReference type="InterPro" id="IPR036964">
    <property type="entry name" value="RASGEF_cat_dom_sf"/>
</dbReference>
<dbReference type="GeneID" id="38113222"/>
<dbReference type="OrthoDB" id="4312812at2759"/>
<dbReference type="GO" id="GO:0007264">
    <property type="term" value="P:small GTPase-mediated signal transduction"/>
    <property type="evidence" value="ECO:0007669"/>
    <property type="project" value="InterPro"/>
</dbReference>
<dbReference type="RefSeq" id="XP_026605734.1">
    <property type="nucleotide sequence ID" value="XM_026744868.1"/>
</dbReference>
<dbReference type="GO" id="GO:0005085">
    <property type="term" value="F:guanyl-nucleotide exchange factor activity"/>
    <property type="evidence" value="ECO:0007669"/>
    <property type="project" value="InterPro"/>
</dbReference>
<evidence type="ECO:0000313" key="3">
    <source>
        <dbReference type="Proteomes" id="UP000256690"/>
    </source>
</evidence>